<dbReference type="OMA" id="HEWIANR"/>
<dbReference type="PANTHER" id="PTHR33083:SF103">
    <property type="entry name" value="SENESCENCE REGULATOR"/>
    <property type="match status" value="1"/>
</dbReference>
<reference evidence="3 4" key="1">
    <citation type="journal article" date="2013" name="Proc. Natl. Acad. Sci. U.S.A.">
        <title>Fine-scale variation in meiotic recombination in Mimulus inferred from population shotgun sequencing.</title>
        <authorList>
            <person name="Hellsten U."/>
            <person name="Wright K.M."/>
            <person name="Jenkins J."/>
            <person name="Shu S."/>
            <person name="Yuan Y."/>
            <person name="Wessler S.R."/>
            <person name="Schmutz J."/>
            <person name="Willis J.H."/>
            <person name="Rokhsar D.S."/>
        </authorList>
    </citation>
    <scope>NUCLEOTIDE SEQUENCE [LARGE SCALE GENOMIC DNA]</scope>
    <source>
        <strain evidence="4">cv. DUN x IM62</strain>
    </source>
</reference>
<dbReference type="AlphaFoldDB" id="A0A022QF83"/>
<dbReference type="PhylomeDB" id="A0A022QF83"/>
<dbReference type="Proteomes" id="UP000030748">
    <property type="component" value="Unassembled WGS sequence"/>
</dbReference>
<accession>A0A022QF83</accession>
<dbReference type="STRING" id="4155.A0A022QF83"/>
<dbReference type="Pfam" id="PF04520">
    <property type="entry name" value="Senescence_reg"/>
    <property type="match status" value="1"/>
</dbReference>
<gene>
    <name evidence="3" type="ORF">MIMGU_mgv1a026397mg</name>
</gene>
<evidence type="ECO:0000313" key="3">
    <source>
        <dbReference type="EMBL" id="EYU27342.1"/>
    </source>
</evidence>
<dbReference type="InterPro" id="IPR007608">
    <property type="entry name" value="Senescence_reg_S40"/>
</dbReference>
<dbReference type="PANTHER" id="PTHR33083">
    <property type="entry name" value="EXPRESSED PROTEIN"/>
    <property type="match status" value="1"/>
</dbReference>
<feature type="compositionally biased region" description="Acidic residues" evidence="2">
    <location>
        <begin position="121"/>
        <end position="137"/>
    </location>
</feature>
<evidence type="ECO:0000256" key="2">
    <source>
        <dbReference type="SAM" id="MobiDB-lite"/>
    </source>
</evidence>
<name>A0A022QF83_ERYGU</name>
<protein>
    <submittedName>
        <fullName evidence="3">Uncharacterized protein</fullName>
    </submittedName>
</protein>
<feature type="region of interest" description="Disordered" evidence="2">
    <location>
        <begin position="121"/>
        <end position="142"/>
    </location>
</feature>
<dbReference type="EMBL" id="KI631456">
    <property type="protein sequence ID" value="EYU27342.1"/>
    <property type="molecule type" value="Genomic_DNA"/>
</dbReference>
<comment type="similarity">
    <text evidence="1">Belongs to the senescence regulator S40 family.</text>
</comment>
<proteinExistence type="inferred from homology"/>
<organism evidence="3 4">
    <name type="scientific">Erythranthe guttata</name>
    <name type="common">Yellow monkey flower</name>
    <name type="synonym">Mimulus guttatus</name>
    <dbReference type="NCBI Taxonomy" id="4155"/>
    <lineage>
        <taxon>Eukaryota</taxon>
        <taxon>Viridiplantae</taxon>
        <taxon>Streptophyta</taxon>
        <taxon>Embryophyta</taxon>
        <taxon>Tracheophyta</taxon>
        <taxon>Spermatophyta</taxon>
        <taxon>Magnoliopsida</taxon>
        <taxon>eudicotyledons</taxon>
        <taxon>Gunneridae</taxon>
        <taxon>Pentapetalae</taxon>
        <taxon>asterids</taxon>
        <taxon>lamiids</taxon>
        <taxon>Lamiales</taxon>
        <taxon>Phrymaceae</taxon>
        <taxon>Erythranthe</taxon>
    </lineage>
</organism>
<keyword evidence="4" id="KW-1185">Reference proteome</keyword>
<dbReference type="KEGG" id="egt:105968546"/>
<evidence type="ECO:0000313" key="4">
    <source>
        <dbReference type="Proteomes" id="UP000030748"/>
    </source>
</evidence>
<dbReference type="GO" id="GO:0010150">
    <property type="term" value="P:leaf senescence"/>
    <property type="evidence" value="ECO:0007669"/>
    <property type="project" value="UniProtKB-ARBA"/>
</dbReference>
<evidence type="ECO:0000256" key="1">
    <source>
        <dbReference type="ARBA" id="ARBA00034773"/>
    </source>
</evidence>
<sequence>MEKIGYGLYSQGSSGWTSMRNEEFHEGDVWAVFDNETKDSDTGISIGIGIGTGIRKDSGTSLARTRPRSSNTENYGIIVQHSAPIKIRRPADWWSKIYIDNNSRNIDSSCSWWLCDADSDDDGNDDASWESEEEDGGGGDMIPPHEWIANRLCSFSVCEGAGRTLKGRDLSRVRNDVLTKTGFLESQPNYI</sequence>
<dbReference type="OrthoDB" id="1917735at2759"/>
<dbReference type="eggNOG" id="ENOG502S1FQ">
    <property type="taxonomic scope" value="Eukaryota"/>
</dbReference>